<dbReference type="InterPro" id="IPR016181">
    <property type="entry name" value="Acyl_CoA_acyltransferase"/>
</dbReference>
<dbReference type="InterPro" id="IPR000182">
    <property type="entry name" value="GNAT_dom"/>
</dbReference>
<dbReference type="AlphaFoldDB" id="A0A245ZLN5"/>
<dbReference type="PROSITE" id="PS51186">
    <property type="entry name" value="GNAT"/>
    <property type="match status" value="1"/>
</dbReference>
<dbReference type="Pfam" id="PF13302">
    <property type="entry name" value="Acetyltransf_3"/>
    <property type="match status" value="1"/>
</dbReference>
<gene>
    <name evidence="2" type="ORF">SPMU_16360</name>
</gene>
<dbReference type="PANTHER" id="PTHR43792">
    <property type="entry name" value="GNAT FAMILY, PUTATIVE (AFU_ORTHOLOGUE AFUA_3G00765)-RELATED-RELATED"/>
    <property type="match status" value="1"/>
</dbReference>
<organism evidence="2 3">
    <name type="scientific">Sphingomonas mucosissima</name>
    <dbReference type="NCBI Taxonomy" id="370959"/>
    <lineage>
        <taxon>Bacteria</taxon>
        <taxon>Pseudomonadati</taxon>
        <taxon>Pseudomonadota</taxon>
        <taxon>Alphaproteobacteria</taxon>
        <taxon>Sphingomonadales</taxon>
        <taxon>Sphingomonadaceae</taxon>
        <taxon>Sphingomonas</taxon>
    </lineage>
</organism>
<name>A0A245ZLN5_9SPHN</name>
<evidence type="ECO:0000313" key="3">
    <source>
        <dbReference type="Proteomes" id="UP000197783"/>
    </source>
</evidence>
<feature type="domain" description="N-acetyltransferase" evidence="1">
    <location>
        <begin position="16"/>
        <end position="182"/>
    </location>
</feature>
<dbReference type="InterPro" id="IPR051531">
    <property type="entry name" value="N-acetyltransferase"/>
</dbReference>
<comment type="caution">
    <text evidence="2">The sequence shown here is derived from an EMBL/GenBank/DDBJ whole genome shotgun (WGS) entry which is preliminary data.</text>
</comment>
<evidence type="ECO:0000259" key="1">
    <source>
        <dbReference type="PROSITE" id="PS51186"/>
    </source>
</evidence>
<dbReference type="PANTHER" id="PTHR43792:SF1">
    <property type="entry name" value="N-ACETYLTRANSFERASE DOMAIN-CONTAINING PROTEIN"/>
    <property type="match status" value="1"/>
</dbReference>
<dbReference type="SUPFAM" id="SSF55729">
    <property type="entry name" value="Acyl-CoA N-acyltransferases (Nat)"/>
    <property type="match status" value="1"/>
</dbReference>
<dbReference type="Proteomes" id="UP000197783">
    <property type="component" value="Unassembled WGS sequence"/>
</dbReference>
<dbReference type="EMBL" id="NBBJ01000002">
    <property type="protein sequence ID" value="OWK30647.1"/>
    <property type="molecule type" value="Genomic_DNA"/>
</dbReference>
<reference evidence="2 3" key="1">
    <citation type="submission" date="2017-03" db="EMBL/GenBank/DDBJ databases">
        <title>Genome sequence of Sphingomonas mucosissima DSM 17494.</title>
        <authorList>
            <person name="Poehlein A."/>
            <person name="Wuebbeler J.H."/>
            <person name="Steinbuechel A."/>
            <person name="Daniel R."/>
        </authorList>
    </citation>
    <scope>NUCLEOTIDE SEQUENCE [LARGE SCALE GENOMIC DNA]</scope>
    <source>
        <strain evidence="2 3">DSM 17494</strain>
    </source>
</reference>
<evidence type="ECO:0000313" key="2">
    <source>
        <dbReference type="EMBL" id="OWK30647.1"/>
    </source>
</evidence>
<keyword evidence="3" id="KW-1185">Reference proteome</keyword>
<proteinExistence type="predicted"/>
<dbReference type="Gene3D" id="3.40.630.30">
    <property type="match status" value="1"/>
</dbReference>
<dbReference type="GO" id="GO:0016747">
    <property type="term" value="F:acyltransferase activity, transferring groups other than amino-acyl groups"/>
    <property type="evidence" value="ECO:0007669"/>
    <property type="project" value="InterPro"/>
</dbReference>
<sequence>MIDAASAAPMIETDRLVLRAPQPEDRLPLHAMWADPAVMADLGPVKSAEESDMALARHASYAPLGFRAVVLRSSATTIGFCGLKPGAPDTPIAGMLEIGWMLAVPFWGAGYAREAAAAAIAWGWQNRPDNAIVAITAHSNTKSRLLMERLGMLYMPEMDFEHPLFAADDPRRQSVTYRITRP</sequence>
<protein>
    <recommendedName>
        <fullName evidence="1">N-acetyltransferase domain-containing protein</fullName>
    </recommendedName>
</protein>
<accession>A0A245ZLN5</accession>